<protein>
    <submittedName>
        <fullName evidence="2">AAA family ATPase</fullName>
    </submittedName>
</protein>
<dbReference type="Proteomes" id="UP000824755">
    <property type="component" value="Chromosome"/>
</dbReference>
<dbReference type="Gene3D" id="3.40.50.300">
    <property type="entry name" value="P-loop containing nucleotide triphosphate hydrolases"/>
    <property type="match status" value="1"/>
</dbReference>
<evidence type="ECO:0000259" key="1">
    <source>
        <dbReference type="Pfam" id="PF07728"/>
    </source>
</evidence>
<gene>
    <name evidence="2" type="ORF">H8L67_04865</name>
</gene>
<keyword evidence="3" id="KW-1185">Reference proteome</keyword>
<evidence type="ECO:0000313" key="2">
    <source>
        <dbReference type="EMBL" id="QYR53812.1"/>
    </source>
</evidence>
<sequence length="455" mass="50561">MTIGFLELATSYESKMGLSVPETRSVVDIVNSTGNRFTLSVSDLILALEDLLDKNDRFLEAGEQYNETRWREASKTLFRSDAVKTLASTQTKAFFTVLSRLVSAARKMSERDFDENRLDLGRTSLKLTLEAFGEATHNNSSVPYKVATNRAPTPAMKGENILLYGAPGTGKSKAANDDALLRTAGKSELVFRTVFHGDTMQGDFIGAIRPKLDGASVSYGFAPGPFSRALKAAVANPSEHVVLIIEELNRANAAAAFGEVFQLLDRDEFGASCYEVHPENEELSIYVYGSEGEKKNASQATIYIPSNLSLIATMNSADQGVKSIDMAFRRRWKAIYQRLDVSRASDVFVWLDPTLQMSWRDFLGALNDYLVSEFATEEDRLIGQYFASETDLADGRIPDKLLLYLWDDLLRGEDRSALFSGNLRTYAHLQAEAHDRGTYFSEGFLTIASQWTRQG</sequence>
<accession>A0ABX8WSL0</accession>
<proteinExistence type="predicted"/>
<evidence type="ECO:0000313" key="3">
    <source>
        <dbReference type="Proteomes" id="UP000824755"/>
    </source>
</evidence>
<dbReference type="Pfam" id="PF07728">
    <property type="entry name" value="AAA_5"/>
    <property type="match status" value="1"/>
</dbReference>
<dbReference type="RefSeq" id="WP_220380617.1">
    <property type="nucleotide sequence ID" value="NZ_CP080544.1"/>
</dbReference>
<dbReference type="InterPro" id="IPR027417">
    <property type="entry name" value="P-loop_NTPase"/>
</dbReference>
<dbReference type="EMBL" id="CP080544">
    <property type="protein sequence ID" value="QYR53812.1"/>
    <property type="molecule type" value="Genomic_DNA"/>
</dbReference>
<dbReference type="SUPFAM" id="SSF52540">
    <property type="entry name" value="P-loop containing nucleoside triphosphate hydrolases"/>
    <property type="match status" value="1"/>
</dbReference>
<dbReference type="PANTHER" id="PTHR37291">
    <property type="entry name" value="5-METHYLCYTOSINE-SPECIFIC RESTRICTION ENZYME B"/>
    <property type="match status" value="1"/>
</dbReference>
<feature type="domain" description="ATPase dynein-related AAA" evidence="1">
    <location>
        <begin position="160"/>
        <end position="331"/>
    </location>
</feature>
<dbReference type="InterPro" id="IPR052934">
    <property type="entry name" value="Methyl-DNA_Rec/Restrict_Enz"/>
</dbReference>
<name>A0ABX8WSL0_9GAMM</name>
<dbReference type="InterPro" id="IPR011704">
    <property type="entry name" value="ATPase_dyneun-rel_AAA"/>
</dbReference>
<reference evidence="2 3" key="1">
    <citation type="submission" date="2021-08" db="EMBL/GenBank/DDBJ databases">
        <title>Lysobacter sp. strain CJ11 Genome sequencing and assembly.</title>
        <authorList>
            <person name="Kim I."/>
        </authorList>
    </citation>
    <scope>NUCLEOTIDE SEQUENCE [LARGE SCALE GENOMIC DNA]</scope>
    <source>
        <strain evidence="2 3">CJ11</strain>
    </source>
</reference>
<organism evidence="2 3">
    <name type="scientific">Lysobacter soyae</name>
    <dbReference type="NCBI Taxonomy" id="2764185"/>
    <lineage>
        <taxon>Bacteria</taxon>
        <taxon>Pseudomonadati</taxon>
        <taxon>Pseudomonadota</taxon>
        <taxon>Gammaproteobacteria</taxon>
        <taxon>Lysobacterales</taxon>
        <taxon>Lysobacteraceae</taxon>
        <taxon>Lysobacter</taxon>
    </lineage>
</organism>
<dbReference type="PANTHER" id="PTHR37291:SF1">
    <property type="entry name" value="TYPE IV METHYL-DIRECTED RESTRICTION ENZYME ECOKMCRB SUBUNIT"/>
    <property type="match status" value="1"/>
</dbReference>